<feature type="domain" description="DDH" evidence="6">
    <location>
        <begin position="83"/>
        <end position="226"/>
    </location>
</feature>
<dbReference type="GO" id="GO:0006281">
    <property type="term" value="P:DNA repair"/>
    <property type="evidence" value="ECO:0007669"/>
    <property type="project" value="InterPro"/>
</dbReference>
<dbReference type="Pfam" id="PF02272">
    <property type="entry name" value="DHHA1"/>
    <property type="match status" value="1"/>
</dbReference>
<dbReference type="GO" id="GO:0008409">
    <property type="term" value="F:5'-3' exonuclease activity"/>
    <property type="evidence" value="ECO:0007669"/>
    <property type="project" value="InterPro"/>
</dbReference>
<dbReference type="Pfam" id="PF17768">
    <property type="entry name" value="RecJ_OB"/>
    <property type="match status" value="1"/>
</dbReference>
<dbReference type="InterPro" id="IPR051673">
    <property type="entry name" value="SSDNA_exonuclease_RecJ"/>
</dbReference>
<dbReference type="InterPro" id="IPR003156">
    <property type="entry name" value="DHHA1_dom"/>
</dbReference>
<dbReference type="InterPro" id="IPR004610">
    <property type="entry name" value="RecJ"/>
</dbReference>
<organism evidence="10 11">
    <name type="scientific">Savagea serpentis</name>
    <dbReference type="NCBI Taxonomy" id="2785297"/>
    <lineage>
        <taxon>Bacteria</taxon>
        <taxon>Bacillati</taxon>
        <taxon>Bacillota</taxon>
        <taxon>Bacilli</taxon>
        <taxon>Bacillales</taxon>
        <taxon>Caryophanaceae</taxon>
        <taxon>Savagea</taxon>
    </lineage>
</organism>
<comment type="caution">
    <text evidence="10">The sequence shown here is derived from an EMBL/GenBank/DDBJ whole genome shotgun (WGS) entry which is preliminary data.</text>
</comment>
<evidence type="ECO:0000259" key="7">
    <source>
        <dbReference type="Pfam" id="PF02272"/>
    </source>
</evidence>
<evidence type="ECO:0000256" key="5">
    <source>
        <dbReference type="ARBA" id="ARBA00022839"/>
    </source>
</evidence>
<keyword evidence="3" id="KW-0540">Nuclease</keyword>
<evidence type="ECO:0000256" key="2">
    <source>
        <dbReference type="ARBA" id="ARBA00019841"/>
    </source>
</evidence>
<dbReference type="SUPFAM" id="SSF64182">
    <property type="entry name" value="DHH phosphoesterases"/>
    <property type="match status" value="1"/>
</dbReference>
<feature type="domain" description="RecJ OB" evidence="9">
    <location>
        <begin position="453"/>
        <end position="559"/>
    </location>
</feature>
<dbReference type="InterPro" id="IPR001667">
    <property type="entry name" value="DDH_dom"/>
</dbReference>
<dbReference type="GO" id="GO:0006310">
    <property type="term" value="P:DNA recombination"/>
    <property type="evidence" value="ECO:0007669"/>
    <property type="project" value="InterPro"/>
</dbReference>
<dbReference type="NCBIfam" id="TIGR00644">
    <property type="entry name" value="recJ"/>
    <property type="match status" value="1"/>
</dbReference>
<protein>
    <recommendedName>
        <fullName evidence="2">Single-stranded-DNA-specific exonuclease RecJ</fullName>
    </recommendedName>
</protein>
<dbReference type="Pfam" id="PF10141">
    <property type="entry name" value="ssDNA-exonuc_C"/>
    <property type="match status" value="1"/>
</dbReference>
<keyword evidence="4" id="KW-0378">Hydrolase</keyword>
<name>A0A8J7G8H2_9BACL</name>
<evidence type="ECO:0000313" key="11">
    <source>
        <dbReference type="Proteomes" id="UP000622653"/>
    </source>
</evidence>
<evidence type="ECO:0000256" key="1">
    <source>
        <dbReference type="ARBA" id="ARBA00005915"/>
    </source>
</evidence>
<dbReference type="PANTHER" id="PTHR30255">
    <property type="entry name" value="SINGLE-STRANDED-DNA-SPECIFIC EXONUCLEASE RECJ"/>
    <property type="match status" value="1"/>
</dbReference>
<comment type="similarity">
    <text evidence="1">Belongs to the RecJ family.</text>
</comment>
<dbReference type="Pfam" id="PF01368">
    <property type="entry name" value="DHH"/>
    <property type="match status" value="1"/>
</dbReference>
<accession>A0A8J7G8H2</accession>
<dbReference type="EMBL" id="JADKPV010000001">
    <property type="protein sequence ID" value="MBF4500114.1"/>
    <property type="molecule type" value="Genomic_DNA"/>
</dbReference>
<evidence type="ECO:0000313" key="10">
    <source>
        <dbReference type="EMBL" id="MBF4500114.1"/>
    </source>
</evidence>
<dbReference type="GO" id="GO:0003676">
    <property type="term" value="F:nucleic acid binding"/>
    <property type="evidence" value="ECO:0007669"/>
    <property type="project" value="InterPro"/>
</dbReference>
<sequence>MIQSKSKWQMTSVDETLIQSFCEALHIPPLLAKILVARDIQTVEEAKQFIEMDSSVLHDPFLMYQMDIAVETIQFAIDSQVPILIYGDYDADGVTSTTVLLRALRSLGALVDYAIPNRFKHGYGPNAELFEEKIAEGFELIITVDNGISGHEAIAHAQQLGATVIVTDHHEIGETLPPADCIIHPRHPEGNYPFPELAGVGVAFKLATALLGQVDETLLPYVAIGTVADLVPLLDENRYIVKHGLALLQKSDDVGLRALAEVSKSHLHEADEETVGFSYGPRLNAPGRLQDATLAVEMLNAETETEASSYALQLNEMNVERQQMVQTITEEAEQMMQAYHEVPEVIVLAKEGWNPGVVGIVASRMTDKFYRPTIILGIDSERGEAKGSARSIEGYHLYEALKKSEPLVEKYGGHAMAAGLTIPIERIESLRKRLIEIAHETLTPEDYIPKLTIDVQTTIDEIDLDVLDDMQKLRPFGIGFPKPTYALENVKVLEVRKIGSALNHLKMKVGTTTDALDCIGFQFGDRADELTVGTTVALAGDIQINEWNGRRNPQFMMEDLQSKDVQVFDMRGIDQLQQWLPKVPSDATYVLFQKQHAERFAKHIPLTMANDLTGDEKVLVFLDLPDHMEQLLAIITQHEPHRLYCHFYVTQTFYMERIPTREMFGWLFQAIKQRGHLDFVKEWEWIAKQKGWKKDTIVFMLKVFLDLKFVTLEGSVFTIAPNVEKRNLEEAPTYQQRERQISLERDLLYSSYNQLKQTLLQ</sequence>
<reference evidence="10" key="1">
    <citation type="submission" date="2020-11" db="EMBL/GenBank/DDBJ databases">
        <title>Multidrug resistant novel bacterium Savagea serpentis sp. nov., isolated from the scats of a vine snake (Ahaetulla nasuta).</title>
        <authorList>
            <person name="Venkata Ramana V."/>
            <person name="Vikas Patil S."/>
            <person name="Yogita Lugani V."/>
        </authorList>
    </citation>
    <scope>NUCLEOTIDE SEQUENCE</scope>
    <source>
        <strain evidence="10">SN6</strain>
    </source>
</reference>
<dbReference type="Proteomes" id="UP000622653">
    <property type="component" value="Unassembled WGS sequence"/>
</dbReference>
<evidence type="ECO:0000256" key="4">
    <source>
        <dbReference type="ARBA" id="ARBA00022801"/>
    </source>
</evidence>
<keyword evidence="5 10" id="KW-0269">Exonuclease</keyword>
<evidence type="ECO:0000259" key="8">
    <source>
        <dbReference type="Pfam" id="PF10141"/>
    </source>
</evidence>
<dbReference type="InterPro" id="IPR018779">
    <property type="entry name" value="RecJ_C"/>
</dbReference>
<dbReference type="Gene3D" id="3.90.1640.30">
    <property type="match status" value="1"/>
</dbReference>
<dbReference type="PANTHER" id="PTHR30255:SF2">
    <property type="entry name" value="SINGLE-STRANDED-DNA-SPECIFIC EXONUCLEASE RECJ"/>
    <property type="match status" value="1"/>
</dbReference>
<gene>
    <name evidence="10" type="primary">recJ</name>
    <name evidence="10" type="ORF">IRY55_01960</name>
</gene>
<feature type="domain" description="Single-stranded-DNA-specific exonuclease RecJ C-terminal" evidence="8">
    <location>
        <begin position="566"/>
        <end position="757"/>
    </location>
</feature>
<dbReference type="AlphaFoldDB" id="A0A8J7G8H2"/>
<evidence type="ECO:0000256" key="3">
    <source>
        <dbReference type="ARBA" id="ARBA00022722"/>
    </source>
</evidence>
<feature type="domain" description="DHHA1" evidence="7">
    <location>
        <begin position="345"/>
        <end position="439"/>
    </location>
</feature>
<keyword evidence="11" id="KW-1185">Reference proteome</keyword>
<evidence type="ECO:0000259" key="9">
    <source>
        <dbReference type="Pfam" id="PF17768"/>
    </source>
</evidence>
<evidence type="ECO:0000259" key="6">
    <source>
        <dbReference type="Pfam" id="PF01368"/>
    </source>
</evidence>
<dbReference type="InterPro" id="IPR038763">
    <property type="entry name" value="DHH_sf"/>
</dbReference>
<dbReference type="Gene3D" id="3.10.310.30">
    <property type="match status" value="1"/>
</dbReference>
<dbReference type="InterPro" id="IPR041122">
    <property type="entry name" value="RecJ_OB"/>
</dbReference>
<proteinExistence type="inferred from homology"/>
<dbReference type="RefSeq" id="WP_194561572.1">
    <property type="nucleotide sequence ID" value="NZ_JADKPV010000001.1"/>
</dbReference>